<name>A0A4V2ESB7_9PSEU</name>
<protein>
    <submittedName>
        <fullName evidence="2">Uncharacterized protein DUF1266</fullName>
    </submittedName>
</protein>
<dbReference type="RefSeq" id="WP_130345617.1">
    <property type="nucleotide sequence ID" value="NZ_SGWQ01000006.1"/>
</dbReference>
<reference evidence="2 3" key="1">
    <citation type="submission" date="2019-02" db="EMBL/GenBank/DDBJ databases">
        <title>Genomic Encyclopedia of Type Strains, Phase IV (KMG-IV): sequencing the most valuable type-strain genomes for metagenomic binning, comparative biology and taxonomic classification.</title>
        <authorList>
            <person name="Goeker M."/>
        </authorList>
    </citation>
    <scope>NUCLEOTIDE SEQUENCE [LARGE SCALE GENOMIC DNA]</scope>
    <source>
        <strain evidence="2 3">DSM 101727</strain>
    </source>
</reference>
<evidence type="ECO:0000259" key="1">
    <source>
        <dbReference type="Pfam" id="PF06889"/>
    </source>
</evidence>
<evidence type="ECO:0000313" key="3">
    <source>
        <dbReference type="Proteomes" id="UP000294257"/>
    </source>
</evidence>
<dbReference type="Proteomes" id="UP000294257">
    <property type="component" value="Unassembled WGS sequence"/>
</dbReference>
<sequence>MVCCHNDDKLITSPRGPFYGPLAYGFACGAHLAVHNNVMWNALGDPVADYENYTSVLKQSWEITTPEQWREAVDHLLSGENTASDGSHIVLGLRAQLFRQGVRRVDLPTWRDAIVHWAHPRQVPVEVAGELINLAGAVLRYEARFRADRLLPPEGTVHSTVAYDFGRAVNMARWGVGARLADPKHAEWCVVRAGSRARDTYASWQEYSAGYVLGRVIRFDDEQFSTWYDHALRGHRFLLSEPGSPWLHLSFR</sequence>
<dbReference type="OrthoDB" id="4322331at2"/>
<gene>
    <name evidence="2" type="ORF">EV193_106248</name>
</gene>
<accession>A0A4V2ESB7</accession>
<feature type="domain" description="DUF1266" evidence="1">
    <location>
        <begin position="57"/>
        <end position="251"/>
    </location>
</feature>
<dbReference type="EMBL" id="SGWQ01000006">
    <property type="protein sequence ID" value="RZS37013.1"/>
    <property type="molecule type" value="Genomic_DNA"/>
</dbReference>
<proteinExistence type="predicted"/>
<dbReference type="Pfam" id="PF06889">
    <property type="entry name" value="DUF1266"/>
    <property type="match status" value="1"/>
</dbReference>
<comment type="caution">
    <text evidence="2">The sequence shown here is derived from an EMBL/GenBank/DDBJ whole genome shotgun (WGS) entry which is preliminary data.</text>
</comment>
<keyword evidence="3" id="KW-1185">Reference proteome</keyword>
<dbReference type="InterPro" id="IPR009677">
    <property type="entry name" value="DUF1266"/>
</dbReference>
<evidence type="ECO:0000313" key="2">
    <source>
        <dbReference type="EMBL" id="RZS37013.1"/>
    </source>
</evidence>
<organism evidence="2 3">
    <name type="scientific">Herbihabitans rhizosphaerae</name>
    <dbReference type="NCBI Taxonomy" id="1872711"/>
    <lineage>
        <taxon>Bacteria</taxon>
        <taxon>Bacillati</taxon>
        <taxon>Actinomycetota</taxon>
        <taxon>Actinomycetes</taxon>
        <taxon>Pseudonocardiales</taxon>
        <taxon>Pseudonocardiaceae</taxon>
        <taxon>Herbihabitans</taxon>
    </lineage>
</organism>
<dbReference type="AlphaFoldDB" id="A0A4V2ESB7"/>